<accession>A0A0Q0YXW8</accession>
<gene>
    <name evidence="1" type="ORF">AQS70_21710</name>
</gene>
<name>A0A0Q0YXW8_9PSED</name>
<dbReference type="EMBL" id="LLWH01000074">
    <property type="protein sequence ID" value="KQB54481.1"/>
    <property type="molecule type" value="Genomic_DNA"/>
</dbReference>
<organism evidence="1 2">
    <name type="scientific">Pseudomonas endophytica</name>
    <dbReference type="NCBI Taxonomy" id="1563157"/>
    <lineage>
        <taxon>Bacteria</taxon>
        <taxon>Pseudomonadati</taxon>
        <taxon>Pseudomonadota</taxon>
        <taxon>Gammaproteobacteria</taxon>
        <taxon>Pseudomonadales</taxon>
        <taxon>Pseudomonadaceae</taxon>
        <taxon>Pseudomonas</taxon>
    </lineage>
</organism>
<proteinExistence type="predicted"/>
<dbReference type="AlphaFoldDB" id="A0A0Q0YXW8"/>
<dbReference type="RefSeq" id="WP_055102108.1">
    <property type="nucleotide sequence ID" value="NZ_LLWH01000074.1"/>
</dbReference>
<evidence type="ECO:0000313" key="1">
    <source>
        <dbReference type="EMBL" id="KQB54481.1"/>
    </source>
</evidence>
<reference evidence="1 2" key="1">
    <citation type="submission" date="2015-10" db="EMBL/GenBank/DDBJ databases">
        <title>Pseudomonas helleri sp. nov. and Pseudomonas weihenstephanensis sp. nov., isolated from raw cows milk.</title>
        <authorList>
            <person name="Von Neubeck M."/>
            <person name="Huptas C."/>
            <person name="Wenning M."/>
            <person name="Scherer S."/>
        </authorList>
    </citation>
    <scope>NUCLEOTIDE SEQUENCE [LARGE SCALE GENOMIC DNA]</scope>
    <source>
        <strain evidence="1 2">BSTT44</strain>
    </source>
</reference>
<protein>
    <submittedName>
        <fullName evidence="1">Uncharacterized protein</fullName>
    </submittedName>
</protein>
<dbReference type="Proteomes" id="UP000050342">
    <property type="component" value="Unassembled WGS sequence"/>
</dbReference>
<dbReference type="OrthoDB" id="6897292at2"/>
<keyword evidence="2" id="KW-1185">Reference proteome</keyword>
<comment type="caution">
    <text evidence="1">The sequence shown here is derived from an EMBL/GenBank/DDBJ whole genome shotgun (WGS) entry which is preliminary data.</text>
</comment>
<sequence>MLSIREITEETRKIRQLIDNKKHREIALINQDFPVMSCKLASIILAYHLTKISPSTIVYGISGIARDSNNENNISHYWIETQGLALDITSDQYNLINDHDLNVSIIKSRPFPSVSIAKIGELPNYKLFKTSYIDTYLYGWPELAEDFLETLEASYDLLTAKN</sequence>
<evidence type="ECO:0000313" key="2">
    <source>
        <dbReference type="Proteomes" id="UP000050342"/>
    </source>
</evidence>